<dbReference type="InterPro" id="IPR013762">
    <property type="entry name" value="Integrase-like_cat_sf"/>
</dbReference>
<protein>
    <submittedName>
        <fullName evidence="3">Site-specific integrase</fullName>
    </submittedName>
</protein>
<dbReference type="PROSITE" id="PS51898">
    <property type="entry name" value="TYR_RECOMBINASE"/>
    <property type="match status" value="1"/>
</dbReference>
<accession>A0ABV1MQ27</accession>
<dbReference type="CDD" id="cd00397">
    <property type="entry name" value="DNA_BRE_C"/>
    <property type="match status" value="1"/>
</dbReference>
<evidence type="ECO:0000259" key="2">
    <source>
        <dbReference type="PROSITE" id="PS51898"/>
    </source>
</evidence>
<organism evidence="3 4">
    <name type="scientific">Lysinibacillus zambalensis</name>
    <dbReference type="NCBI Taxonomy" id="3160866"/>
    <lineage>
        <taxon>Bacteria</taxon>
        <taxon>Bacillati</taxon>
        <taxon>Bacillota</taxon>
        <taxon>Bacilli</taxon>
        <taxon>Bacillales</taxon>
        <taxon>Bacillaceae</taxon>
        <taxon>Lysinibacillus</taxon>
    </lineage>
</organism>
<dbReference type="InterPro" id="IPR011010">
    <property type="entry name" value="DNA_brk_join_enz"/>
</dbReference>
<name>A0ABV1MQ27_9BACI</name>
<keyword evidence="4" id="KW-1185">Reference proteome</keyword>
<dbReference type="Proteomes" id="UP001478862">
    <property type="component" value="Unassembled WGS sequence"/>
</dbReference>
<feature type="domain" description="Tyr recombinase" evidence="2">
    <location>
        <begin position="53"/>
        <end position="179"/>
    </location>
</feature>
<keyword evidence="1" id="KW-0233">DNA recombination</keyword>
<comment type="caution">
    <text evidence="3">The sequence shown here is derived from an EMBL/GenBank/DDBJ whole genome shotgun (WGS) entry which is preliminary data.</text>
</comment>
<dbReference type="SUPFAM" id="SSF56349">
    <property type="entry name" value="DNA breaking-rejoining enzymes"/>
    <property type="match status" value="1"/>
</dbReference>
<dbReference type="Pfam" id="PF00589">
    <property type="entry name" value="Phage_integrase"/>
    <property type="match status" value="1"/>
</dbReference>
<evidence type="ECO:0000313" key="3">
    <source>
        <dbReference type="EMBL" id="MEQ6354622.1"/>
    </source>
</evidence>
<dbReference type="RefSeq" id="WP_349659282.1">
    <property type="nucleotide sequence ID" value="NZ_JBEGDG010000004.1"/>
</dbReference>
<reference evidence="3 4" key="1">
    <citation type="submission" date="2024-06" db="EMBL/GenBank/DDBJ databases">
        <title>Lysinibacillus zambalefons sp. nov., a Novel Firmicute Isolated from the Poon Bato Zambales Hyperalkaline Spring.</title>
        <authorList>
            <person name="Aja J.A."/>
            <person name="Lazaro J.E.H."/>
            <person name="Llorin L.D."/>
            <person name="Lim K.R."/>
            <person name="Teodosio J."/>
            <person name="Dalisay D.S."/>
        </authorList>
    </citation>
    <scope>NUCLEOTIDE SEQUENCE [LARGE SCALE GENOMIC DNA]</scope>
    <source>
        <strain evidence="3 4">M3</strain>
    </source>
</reference>
<proteinExistence type="predicted"/>
<dbReference type="InterPro" id="IPR002104">
    <property type="entry name" value="Integrase_catalytic"/>
</dbReference>
<dbReference type="Gene3D" id="1.10.443.10">
    <property type="entry name" value="Intergrase catalytic core"/>
    <property type="match status" value="1"/>
</dbReference>
<evidence type="ECO:0000256" key="1">
    <source>
        <dbReference type="ARBA" id="ARBA00023172"/>
    </source>
</evidence>
<sequence>MNTIYKWFESLNVTDSTKLTRLKCLKAVLGKCHNNGWLPIKFWLNIQIKVDKVVKKGANADDLNILLSLLDTSPFIGLRDAIAVLTMYKTGVRIKTLGMIESSHIDFEEKVLTLPGSIMKNHKLLKLPLDEQLMDLYKVLIEQNNKIRSLFSAMLNFDISIMKTPPLNLFSLVIGVDFK</sequence>
<dbReference type="EMBL" id="JBEGDG010000004">
    <property type="protein sequence ID" value="MEQ6354622.1"/>
    <property type="molecule type" value="Genomic_DNA"/>
</dbReference>
<evidence type="ECO:0000313" key="4">
    <source>
        <dbReference type="Proteomes" id="UP001478862"/>
    </source>
</evidence>
<gene>
    <name evidence="3" type="ORF">ABNX05_08350</name>
</gene>